<protein>
    <submittedName>
        <fullName evidence="2">Uncharacterized protein</fullName>
    </submittedName>
</protein>
<reference evidence="2" key="2">
    <citation type="submission" date="2020-06" db="EMBL/GenBank/DDBJ databases">
        <authorList>
            <person name="Sheffer M."/>
        </authorList>
    </citation>
    <scope>NUCLEOTIDE SEQUENCE</scope>
</reference>
<dbReference type="EMBL" id="JABXBU010002228">
    <property type="protein sequence ID" value="KAF8770829.1"/>
    <property type="molecule type" value="Genomic_DNA"/>
</dbReference>
<gene>
    <name evidence="2" type="ORF">HNY73_018314</name>
</gene>
<organism evidence="2 3">
    <name type="scientific">Argiope bruennichi</name>
    <name type="common">Wasp spider</name>
    <name type="synonym">Aranea bruennichi</name>
    <dbReference type="NCBI Taxonomy" id="94029"/>
    <lineage>
        <taxon>Eukaryota</taxon>
        <taxon>Metazoa</taxon>
        <taxon>Ecdysozoa</taxon>
        <taxon>Arthropoda</taxon>
        <taxon>Chelicerata</taxon>
        <taxon>Arachnida</taxon>
        <taxon>Araneae</taxon>
        <taxon>Araneomorphae</taxon>
        <taxon>Entelegynae</taxon>
        <taxon>Araneoidea</taxon>
        <taxon>Araneidae</taxon>
        <taxon>Argiope</taxon>
    </lineage>
</organism>
<proteinExistence type="predicted"/>
<evidence type="ECO:0000313" key="2">
    <source>
        <dbReference type="EMBL" id="KAF8770829.1"/>
    </source>
</evidence>
<reference evidence="2" key="1">
    <citation type="journal article" date="2020" name="bioRxiv">
        <title>Chromosome-level reference genome of the European wasp spider Argiope bruennichi: a resource for studies on range expansion and evolutionary adaptation.</title>
        <authorList>
            <person name="Sheffer M.M."/>
            <person name="Hoppe A."/>
            <person name="Krehenwinkel H."/>
            <person name="Uhl G."/>
            <person name="Kuss A.W."/>
            <person name="Jensen L."/>
            <person name="Jensen C."/>
            <person name="Gillespie R.G."/>
            <person name="Hoff K.J."/>
            <person name="Prost S."/>
        </authorList>
    </citation>
    <scope>NUCLEOTIDE SEQUENCE</scope>
</reference>
<dbReference type="Gene3D" id="2.20.20.160">
    <property type="match status" value="1"/>
</dbReference>
<sequence>MPREAMAELRLKQLAVLGLGCTGSARLGGVARGPCALSTCPRGGSVPSPWWPPSPETDPKRKGLVGSQGRKRMDSSLLLLLSVLLAGATQEARSYVVYGNGATSERNLPLCSGPREACNIIRQRFWLSPLIHRLCKCPDLTDCLSDWKQDQDKRTVAFNARAQLKFCSQVGELEHCKGQRTIAAEIRNNGTVSIQCYCSQGHYFQKLHNNATGQYFACLPLASCKIGDFCGHITSGSYETYHICTCPPRNICVLQNRKLEYANEFLYQGQAYKGFCTPIETVRK</sequence>
<comment type="caution">
    <text evidence="2">The sequence shown here is derived from an EMBL/GenBank/DDBJ whole genome shotgun (WGS) entry which is preliminary data.</text>
</comment>
<dbReference type="AlphaFoldDB" id="A0A8T0EDH7"/>
<keyword evidence="3" id="KW-1185">Reference proteome</keyword>
<name>A0A8T0EDH7_ARGBR</name>
<accession>A0A8T0EDH7</accession>
<evidence type="ECO:0000313" key="3">
    <source>
        <dbReference type="Proteomes" id="UP000807504"/>
    </source>
</evidence>
<evidence type="ECO:0000256" key="1">
    <source>
        <dbReference type="SAM" id="MobiDB-lite"/>
    </source>
</evidence>
<feature type="region of interest" description="Disordered" evidence="1">
    <location>
        <begin position="41"/>
        <end position="67"/>
    </location>
</feature>
<dbReference type="Proteomes" id="UP000807504">
    <property type="component" value="Unassembled WGS sequence"/>
</dbReference>